<accession>A0A7J7C1T1</accession>
<gene>
    <name evidence="1" type="ORF">HS088_TW21G00247</name>
</gene>
<name>A0A7J7C1T1_TRIWF</name>
<reference evidence="1 2" key="1">
    <citation type="journal article" date="2020" name="Nat. Commun.">
        <title>Genome of Tripterygium wilfordii and identification of cytochrome P450 involved in triptolide biosynthesis.</title>
        <authorList>
            <person name="Tu L."/>
            <person name="Su P."/>
            <person name="Zhang Z."/>
            <person name="Gao L."/>
            <person name="Wang J."/>
            <person name="Hu T."/>
            <person name="Zhou J."/>
            <person name="Zhang Y."/>
            <person name="Zhao Y."/>
            <person name="Liu Y."/>
            <person name="Song Y."/>
            <person name="Tong Y."/>
            <person name="Lu Y."/>
            <person name="Yang J."/>
            <person name="Xu C."/>
            <person name="Jia M."/>
            <person name="Peters R.J."/>
            <person name="Huang L."/>
            <person name="Gao W."/>
        </authorList>
    </citation>
    <scope>NUCLEOTIDE SEQUENCE [LARGE SCALE GENOMIC DNA]</scope>
    <source>
        <strain evidence="2">cv. XIE 37</strain>
        <tissue evidence="1">Leaf</tissue>
    </source>
</reference>
<dbReference type="AlphaFoldDB" id="A0A7J7C1T1"/>
<dbReference type="InParanoid" id="A0A7J7C1T1"/>
<dbReference type="EMBL" id="JAAARO010000021">
    <property type="protein sequence ID" value="KAF5728104.1"/>
    <property type="molecule type" value="Genomic_DNA"/>
</dbReference>
<sequence length="113" mass="13392">MLLMVWSICARWKFDQLLERELRKGNVSDSRREYKKLIKLLDILNLSASHTEDSSTLVVMVVYLQLLCKLDLCSFEWVMNQHKISQLERRRISSLSMITAYSERESDQMCTLM</sequence>
<evidence type="ECO:0000313" key="1">
    <source>
        <dbReference type="EMBL" id="KAF5728104.1"/>
    </source>
</evidence>
<comment type="caution">
    <text evidence="1">The sequence shown here is derived from an EMBL/GenBank/DDBJ whole genome shotgun (WGS) entry which is preliminary data.</text>
</comment>
<evidence type="ECO:0000313" key="2">
    <source>
        <dbReference type="Proteomes" id="UP000593562"/>
    </source>
</evidence>
<proteinExistence type="predicted"/>
<dbReference type="Proteomes" id="UP000593562">
    <property type="component" value="Unassembled WGS sequence"/>
</dbReference>
<organism evidence="1 2">
    <name type="scientific">Tripterygium wilfordii</name>
    <name type="common">Thunder God vine</name>
    <dbReference type="NCBI Taxonomy" id="458696"/>
    <lineage>
        <taxon>Eukaryota</taxon>
        <taxon>Viridiplantae</taxon>
        <taxon>Streptophyta</taxon>
        <taxon>Embryophyta</taxon>
        <taxon>Tracheophyta</taxon>
        <taxon>Spermatophyta</taxon>
        <taxon>Magnoliopsida</taxon>
        <taxon>eudicotyledons</taxon>
        <taxon>Gunneridae</taxon>
        <taxon>Pentapetalae</taxon>
        <taxon>rosids</taxon>
        <taxon>fabids</taxon>
        <taxon>Celastrales</taxon>
        <taxon>Celastraceae</taxon>
        <taxon>Tripterygium</taxon>
    </lineage>
</organism>
<protein>
    <submittedName>
        <fullName evidence="1">Uncharacterized protein</fullName>
    </submittedName>
</protein>
<keyword evidence="2" id="KW-1185">Reference proteome</keyword>